<dbReference type="Gene3D" id="3.60.20.10">
    <property type="entry name" value="Glutamine Phosphoribosylpyrophosphate, subunit 1, domain 1"/>
    <property type="match status" value="1"/>
</dbReference>
<evidence type="ECO:0000256" key="7">
    <source>
        <dbReference type="ARBA" id="ARBA00022801"/>
    </source>
</evidence>
<dbReference type="AlphaFoldDB" id="A0A8C5VGP9"/>
<comment type="subcellular location">
    <subcellularLocation>
        <location evidence="2">Nucleus</location>
    </subcellularLocation>
</comment>
<sequence>TTTGSYIANQLADKLTPIHHSIFRCRAAGSAADTQAVGDAVTYYQLGFDSIELSEPPLVRMAATRLFKEMYYRYRYREDLMGEIIFVRWDPQEGGQVYSVPMGGMMGRQSFVIRGSRSSYIYGYVDAAYWEGMIKEECLQFTANALALAMERHGSSRAVIHLAATAESGVEQQVLLGDQIPKFTIATSPLP</sequence>
<organism evidence="9 10">
    <name type="scientific">Microcebus murinus</name>
    <name type="common">Gray mouse lemur</name>
    <name type="synonym">Lemur murinus</name>
    <dbReference type="NCBI Taxonomy" id="30608"/>
    <lineage>
        <taxon>Eukaryota</taxon>
        <taxon>Metazoa</taxon>
        <taxon>Chordata</taxon>
        <taxon>Craniata</taxon>
        <taxon>Vertebrata</taxon>
        <taxon>Euteleostomi</taxon>
        <taxon>Mammalia</taxon>
        <taxon>Eutheria</taxon>
        <taxon>Euarchontoglires</taxon>
        <taxon>Primates</taxon>
        <taxon>Strepsirrhini</taxon>
        <taxon>Lemuriformes</taxon>
        <taxon>Cheirogaleidae</taxon>
        <taxon>Microcebus</taxon>
    </lineage>
</organism>
<dbReference type="GO" id="GO:0051603">
    <property type="term" value="P:proteolysis involved in protein catabolic process"/>
    <property type="evidence" value="ECO:0007669"/>
    <property type="project" value="InterPro"/>
</dbReference>
<dbReference type="GO" id="GO:0005634">
    <property type="term" value="C:nucleus"/>
    <property type="evidence" value="ECO:0007669"/>
    <property type="project" value="UniProtKB-SubCell"/>
</dbReference>
<dbReference type="EC" id="3.4.25.1" evidence="3"/>
<reference evidence="9" key="1">
    <citation type="submission" date="2016-12" db="EMBL/GenBank/DDBJ databases">
        <title>Mouse lemur reference genome and diversity panel.</title>
        <authorList>
            <person name="Harris R."/>
            <person name="Larsen P."/>
            <person name="Liu Y."/>
            <person name="Hughes D.S."/>
            <person name="Murali S."/>
            <person name="Raveendran M."/>
            <person name="Korchina V."/>
            <person name="Wang M."/>
            <person name="Jhangiani S."/>
            <person name="Bandaranaike D."/>
            <person name="Bellair M."/>
            <person name="Blankenburg K."/>
            <person name="Chao H."/>
            <person name="Dahdouli M."/>
            <person name="Dinh H."/>
            <person name="Doddapaneni H."/>
            <person name="English A."/>
            <person name="Firestine M."/>
            <person name="Gnanaolivu R."/>
            <person name="Gross S."/>
            <person name="Hernandez B."/>
            <person name="Javaid M."/>
            <person name="Jayaseelan J."/>
            <person name="Jones J."/>
            <person name="Khan Z."/>
            <person name="Kovar C."/>
            <person name="Kurapati P."/>
            <person name="Le B."/>
            <person name="Lee S."/>
            <person name="Li M."/>
            <person name="Mathew T."/>
            <person name="Narasimhan A."/>
            <person name="Ngo D."/>
            <person name="Nguyen L."/>
            <person name="Okwuonu G."/>
            <person name="Ongeri F."/>
            <person name="Osuji N."/>
            <person name="Pu L.-L."/>
            <person name="Puazo M."/>
            <person name="Quiroz J."/>
            <person name="Raj R."/>
            <person name="Rajbhandari K."/>
            <person name="Reid J.G."/>
            <person name="Santibanez J."/>
            <person name="Sexton D."/>
            <person name="Skinner E."/>
            <person name="Vee V."/>
            <person name="Weissenberger G."/>
            <person name="Wu Y."/>
            <person name="Xin Y."/>
            <person name="Han Y."/>
            <person name="Campbell C."/>
            <person name="Brown A."/>
            <person name="Sullivan B."/>
            <person name="Shelton J."/>
            <person name="Brown S."/>
            <person name="Dudchenko O."/>
            <person name="Machol I."/>
            <person name="Durand N."/>
            <person name="Shamim M."/>
            <person name="Lieberman A."/>
            <person name="Muzny D.M."/>
            <person name="Richards S."/>
            <person name="Yoder A."/>
            <person name="Worley K.C."/>
            <person name="Rogers J."/>
            <person name="Gibbs R.A."/>
        </authorList>
    </citation>
    <scope>NUCLEOTIDE SEQUENCE [LARGE SCALE GENOMIC DNA]</scope>
</reference>
<evidence type="ECO:0000256" key="2">
    <source>
        <dbReference type="ARBA" id="ARBA00004123"/>
    </source>
</evidence>
<dbReference type="PRINTS" id="PR00141">
    <property type="entry name" value="PROTEASOME"/>
</dbReference>
<dbReference type="Ensembl" id="ENSMICT00000053162.2">
    <property type="protein sequence ID" value="ENSMICP00000022772.2"/>
    <property type="gene ID" value="ENSMICG00000029673.2"/>
</dbReference>
<keyword evidence="7" id="KW-0378">Hydrolase</keyword>
<proteinExistence type="predicted"/>
<dbReference type="PANTHER" id="PTHR32194:SF14">
    <property type="entry name" value="PROTEASOME SUBUNIT BETA"/>
    <property type="match status" value="1"/>
</dbReference>
<accession>A0A8C5VGP9</accession>
<dbReference type="GO" id="GO:0004298">
    <property type="term" value="F:threonine-type endopeptidase activity"/>
    <property type="evidence" value="ECO:0007669"/>
    <property type="project" value="UniProtKB-KW"/>
</dbReference>
<keyword evidence="5" id="KW-0645">Protease</keyword>
<dbReference type="GO" id="GO:0005737">
    <property type="term" value="C:cytoplasm"/>
    <property type="evidence" value="ECO:0007669"/>
    <property type="project" value="TreeGrafter"/>
</dbReference>
<name>A0A8C5VGP9_MICMU</name>
<dbReference type="SUPFAM" id="SSF56235">
    <property type="entry name" value="N-terminal nucleophile aminohydrolases (Ntn hydrolases)"/>
    <property type="match status" value="1"/>
</dbReference>
<dbReference type="InterPro" id="IPR023333">
    <property type="entry name" value="Proteasome_suB-type"/>
</dbReference>
<reference evidence="9" key="2">
    <citation type="submission" date="2025-08" db="UniProtKB">
        <authorList>
            <consortium name="Ensembl"/>
        </authorList>
    </citation>
    <scope>IDENTIFICATION</scope>
</reference>
<keyword evidence="6" id="KW-0888">Threonine protease</keyword>
<evidence type="ECO:0000256" key="6">
    <source>
        <dbReference type="ARBA" id="ARBA00022698"/>
    </source>
</evidence>
<dbReference type="GO" id="GO:0005839">
    <property type="term" value="C:proteasome core complex"/>
    <property type="evidence" value="ECO:0007669"/>
    <property type="project" value="InterPro"/>
</dbReference>
<evidence type="ECO:0000313" key="10">
    <source>
        <dbReference type="Proteomes" id="UP000694394"/>
    </source>
</evidence>
<dbReference type="EMBL" id="ABDC03015708">
    <property type="status" value="NOT_ANNOTATED_CDS"/>
    <property type="molecule type" value="Genomic_DNA"/>
</dbReference>
<dbReference type="PANTHER" id="PTHR32194">
    <property type="entry name" value="METALLOPROTEASE TLDD"/>
    <property type="match status" value="1"/>
</dbReference>
<evidence type="ECO:0000256" key="4">
    <source>
        <dbReference type="ARBA" id="ARBA00022490"/>
    </source>
</evidence>
<comment type="catalytic activity">
    <reaction evidence="1">
        <text>Cleavage of peptide bonds with very broad specificity.</text>
        <dbReference type="EC" id="3.4.25.1"/>
    </reaction>
</comment>
<evidence type="ECO:0000256" key="3">
    <source>
        <dbReference type="ARBA" id="ARBA00012039"/>
    </source>
</evidence>
<dbReference type="InterPro" id="IPR029055">
    <property type="entry name" value="Ntn_hydrolases_N"/>
</dbReference>
<evidence type="ECO:0000256" key="8">
    <source>
        <dbReference type="ARBA" id="ARBA00022942"/>
    </source>
</evidence>
<keyword evidence="4" id="KW-0963">Cytoplasm</keyword>
<keyword evidence="8" id="KW-0647">Proteasome</keyword>
<protein>
    <recommendedName>
        <fullName evidence="3">proteasome endopeptidase complex</fullName>
        <ecNumber evidence="3">3.4.25.1</ecNumber>
    </recommendedName>
</protein>
<keyword evidence="10" id="KW-1185">Reference proteome</keyword>
<dbReference type="GeneTree" id="ENSGT00940000155114"/>
<evidence type="ECO:0000256" key="1">
    <source>
        <dbReference type="ARBA" id="ARBA00001198"/>
    </source>
</evidence>
<reference evidence="9" key="3">
    <citation type="submission" date="2025-09" db="UniProtKB">
        <authorList>
            <consortium name="Ensembl"/>
        </authorList>
    </citation>
    <scope>IDENTIFICATION</scope>
</reference>
<dbReference type="InterPro" id="IPR001353">
    <property type="entry name" value="Proteasome_sua/b"/>
</dbReference>
<dbReference type="InterPro" id="IPR000243">
    <property type="entry name" value="Pept_T1A_subB"/>
</dbReference>
<dbReference type="Proteomes" id="UP000694394">
    <property type="component" value="Chromosome 11"/>
</dbReference>
<evidence type="ECO:0000256" key="5">
    <source>
        <dbReference type="ARBA" id="ARBA00022670"/>
    </source>
</evidence>
<evidence type="ECO:0000313" key="9">
    <source>
        <dbReference type="Ensembl" id="ENSMICP00000022772.2"/>
    </source>
</evidence>
<dbReference type="Pfam" id="PF00227">
    <property type="entry name" value="Proteasome"/>
    <property type="match status" value="1"/>
</dbReference>